<evidence type="ECO:0000313" key="3">
    <source>
        <dbReference type="Proteomes" id="UP000813824"/>
    </source>
</evidence>
<dbReference type="SUPFAM" id="SSF69322">
    <property type="entry name" value="Tricorn protease domain 2"/>
    <property type="match status" value="1"/>
</dbReference>
<dbReference type="Gene3D" id="2.130.10.10">
    <property type="entry name" value="YVTN repeat-like/Quinoprotein amine dehydrogenase"/>
    <property type="match status" value="3"/>
</dbReference>
<dbReference type="InterPro" id="IPR001680">
    <property type="entry name" value="WD40_rpt"/>
</dbReference>
<gene>
    <name evidence="2" type="ORF">BXZ70DRAFT_1058913</name>
</gene>
<protein>
    <submittedName>
        <fullName evidence="2">WD repeat-containing protein 8</fullName>
    </submittedName>
</protein>
<proteinExistence type="predicted"/>
<dbReference type="PANTHER" id="PTHR16220">
    <property type="entry name" value="WD REPEAT PROTEIN 8-RELATED"/>
    <property type="match status" value="1"/>
</dbReference>
<sequence>MDFTEIYKQTSGLVFFSPGAHFILTAAQDRLVVRRADSFQITRAWHASSDASQSSKTPSARLSSGSTNSPQDGWITHAGWSCDSEYILAACARRGVVNVYKLRDENWSARIDAGTEGLVKAEWAPDGRSVLCFSAWGLRVSIWSLVGGTSTYIQFPLHPDRGYAFRSDGRYFVLAERHRSKDTAGVYDASESYRLVRHYPLPTTSLASLSLSPTGNHVAVWESSLEYKLYVLSLAGDLLGSFSADPDPGFGIRSVEWHPSGAFLAVAGWDDKIHILESLTWTAVISFELQSRVSGSVSVWREPTDWLEQTRGRGFLSYERVQPPYSLSFARADFTKANPKAGAIQLSFNTNGTLLLARFENAPAMIFLYSFPSSPELRIQAEDDHHTRISTPKLRSVLVHSKPVMSARWNPVRKGSLAVCTGSGSMYLWSDEWVGEGGELEEVAECVGVPALDFCTRDIRWAPDGKGLVLVDKDTFCCGFEVEEEEAVG</sequence>
<reference evidence="2" key="1">
    <citation type="journal article" date="2021" name="New Phytol.">
        <title>Evolutionary innovations through gain and loss of genes in the ectomycorrhizal Boletales.</title>
        <authorList>
            <person name="Wu G."/>
            <person name="Miyauchi S."/>
            <person name="Morin E."/>
            <person name="Kuo A."/>
            <person name="Drula E."/>
            <person name="Varga T."/>
            <person name="Kohler A."/>
            <person name="Feng B."/>
            <person name="Cao Y."/>
            <person name="Lipzen A."/>
            <person name="Daum C."/>
            <person name="Hundley H."/>
            <person name="Pangilinan J."/>
            <person name="Johnson J."/>
            <person name="Barry K."/>
            <person name="LaButti K."/>
            <person name="Ng V."/>
            <person name="Ahrendt S."/>
            <person name="Min B."/>
            <person name="Choi I.G."/>
            <person name="Park H."/>
            <person name="Plett J.M."/>
            <person name="Magnuson J."/>
            <person name="Spatafora J.W."/>
            <person name="Nagy L.G."/>
            <person name="Henrissat B."/>
            <person name="Grigoriev I.V."/>
            <person name="Yang Z.L."/>
            <person name="Xu J."/>
            <person name="Martin F.M."/>
        </authorList>
    </citation>
    <scope>NUCLEOTIDE SEQUENCE</scope>
    <source>
        <strain evidence="2">KKN 215</strain>
    </source>
</reference>
<dbReference type="Pfam" id="PF00400">
    <property type="entry name" value="WD40"/>
    <property type="match status" value="1"/>
</dbReference>
<keyword evidence="3" id="KW-1185">Reference proteome</keyword>
<organism evidence="2 3">
    <name type="scientific">Cristinia sonorae</name>
    <dbReference type="NCBI Taxonomy" id="1940300"/>
    <lineage>
        <taxon>Eukaryota</taxon>
        <taxon>Fungi</taxon>
        <taxon>Dikarya</taxon>
        <taxon>Basidiomycota</taxon>
        <taxon>Agaricomycotina</taxon>
        <taxon>Agaricomycetes</taxon>
        <taxon>Agaricomycetidae</taxon>
        <taxon>Agaricales</taxon>
        <taxon>Pleurotineae</taxon>
        <taxon>Stephanosporaceae</taxon>
        <taxon>Cristinia</taxon>
    </lineage>
</organism>
<dbReference type="SMART" id="SM00320">
    <property type="entry name" value="WD40"/>
    <property type="match status" value="4"/>
</dbReference>
<name>A0A8K0USP7_9AGAR</name>
<evidence type="ECO:0000313" key="2">
    <source>
        <dbReference type="EMBL" id="KAH8102516.1"/>
    </source>
</evidence>
<feature type="region of interest" description="Disordered" evidence="1">
    <location>
        <begin position="50"/>
        <end position="69"/>
    </location>
</feature>
<dbReference type="InterPro" id="IPR015943">
    <property type="entry name" value="WD40/YVTN_repeat-like_dom_sf"/>
</dbReference>
<evidence type="ECO:0000256" key="1">
    <source>
        <dbReference type="SAM" id="MobiDB-lite"/>
    </source>
</evidence>
<dbReference type="GO" id="GO:1990811">
    <property type="term" value="C:MWP complex"/>
    <property type="evidence" value="ECO:0007669"/>
    <property type="project" value="TreeGrafter"/>
</dbReference>
<dbReference type="AlphaFoldDB" id="A0A8K0USP7"/>
<dbReference type="PANTHER" id="PTHR16220:SF0">
    <property type="entry name" value="WD REPEAT-CONTAINING PROTEIN WRAP73"/>
    <property type="match status" value="1"/>
</dbReference>
<accession>A0A8K0USP7</accession>
<comment type="caution">
    <text evidence="2">The sequence shown here is derived from an EMBL/GenBank/DDBJ whole genome shotgun (WGS) entry which is preliminary data.</text>
</comment>
<dbReference type="EMBL" id="JAEVFJ010000009">
    <property type="protein sequence ID" value="KAH8102516.1"/>
    <property type="molecule type" value="Genomic_DNA"/>
</dbReference>
<dbReference type="Proteomes" id="UP000813824">
    <property type="component" value="Unassembled WGS sequence"/>
</dbReference>
<dbReference type="InterPro" id="IPR052778">
    <property type="entry name" value="Centrosome-WD_assoc"/>
</dbReference>
<dbReference type="GO" id="GO:1990810">
    <property type="term" value="P:microtubule anchoring at mitotic spindle pole body"/>
    <property type="evidence" value="ECO:0007669"/>
    <property type="project" value="TreeGrafter"/>
</dbReference>
<dbReference type="OrthoDB" id="308690at2759"/>
<dbReference type="GO" id="GO:0005815">
    <property type="term" value="C:microtubule organizing center"/>
    <property type="evidence" value="ECO:0007669"/>
    <property type="project" value="TreeGrafter"/>
</dbReference>